<keyword evidence="2" id="KW-1185">Reference proteome</keyword>
<accession>A0AAN9J1N3</accession>
<comment type="caution">
    <text evidence="1">The sequence shown here is derived from an EMBL/GenBank/DDBJ whole genome shotgun (WGS) entry which is preliminary data.</text>
</comment>
<reference evidence="1 2" key="1">
    <citation type="submission" date="2024-01" db="EMBL/GenBank/DDBJ databases">
        <title>The genomes of 5 underutilized Papilionoideae crops provide insights into root nodulation and disease resistanc.</title>
        <authorList>
            <person name="Yuan L."/>
        </authorList>
    </citation>
    <scope>NUCLEOTIDE SEQUENCE [LARGE SCALE GENOMIC DNA]</scope>
    <source>
        <strain evidence="1">ZHUSHIDOU_FW_LH</strain>
        <tissue evidence="1">Leaf</tissue>
    </source>
</reference>
<dbReference type="EMBL" id="JAYWIO010000001">
    <property type="protein sequence ID" value="KAK7290580.1"/>
    <property type="molecule type" value="Genomic_DNA"/>
</dbReference>
<protein>
    <submittedName>
        <fullName evidence="1">Uncharacterized protein</fullName>
    </submittedName>
</protein>
<gene>
    <name evidence="1" type="ORF">RIF29_05104</name>
</gene>
<evidence type="ECO:0000313" key="1">
    <source>
        <dbReference type="EMBL" id="KAK7290580.1"/>
    </source>
</evidence>
<name>A0AAN9J1N3_CROPI</name>
<evidence type="ECO:0000313" key="2">
    <source>
        <dbReference type="Proteomes" id="UP001372338"/>
    </source>
</evidence>
<dbReference type="Proteomes" id="UP001372338">
    <property type="component" value="Unassembled WGS sequence"/>
</dbReference>
<organism evidence="1 2">
    <name type="scientific">Crotalaria pallida</name>
    <name type="common">Smooth rattlebox</name>
    <name type="synonym">Crotalaria striata</name>
    <dbReference type="NCBI Taxonomy" id="3830"/>
    <lineage>
        <taxon>Eukaryota</taxon>
        <taxon>Viridiplantae</taxon>
        <taxon>Streptophyta</taxon>
        <taxon>Embryophyta</taxon>
        <taxon>Tracheophyta</taxon>
        <taxon>Spermatophyta</taxon>
        <taxon>Magnoliopsida</taxon>
        <taxon>eudicotyledons</taxon>
        <taxon>Gunneridae</taxon>
        <taxon>Pentapetalae</taxon>
        <taxon>rosids</taxon>
        <taxon>fabids</taxon>
        <taxon>Fabales</taxon>
        <taxon>Fabaceae</taxon>
        <taxon>Papilionoideae</taxon>
        <taxon>50 kb inversion clade</taxon>
        <taxon>genistoids sensu lato</taxon>
        <taxon>core genistoids</taxon>
        <taxon>Crotalarieae</taxon>
        <taxon>Crotalaria</taxon>
    </lineage>
</organism>
<sequence>MSFRLQCSISIETLKLKVPHLGKQNRSPSPSFSFVLLRCRSPSPSQSQPSLFSFVLAVPAVALLLRSPSPSPCHIQATVSAAALRSRPSLSILLVWCLSPSIPFSRPSSIPFFPSQLSRRSFPLTIVEVTNDILKIKQDIEAELFGEAQSWGHAESNSEEAPIDDLMEPVQQMMILE</sequence>
<proteinExistence type="predicted"/>
<dbReference type="AlphaFoldDB" id="A0AAN9J1N3"/>